<dbReference type="AlphaFoldDB" id="A0A7S3B3B1"/>
<reference evidence="1" key="1">
    <citation type="submission" date="2021-01" db="EMBL/GenBank/DDBJ databases">
        <authorList>
            <person name="Corre E."/>
            <person name="Pelletier E."/>
            <person name="Niang G."/>
            <person name="Scheremetjew M."/>
            <person name="Finn R."/>
            <person name="Kale V."/>
            <person name="Holt S."/>
            <person name="Cochrane G."/>
            <person name="Meng A."/>
            <person name="Brown T."/>
            <person name="Cohen L."/>
        </authorList>
    </citation>
    <scope>NUCLEOTIDE SEQUENCE</scope>
    <source>
        <strain evidence="1">CCMP281</strain>
    </source>
</reference>
<proteinExistence type="predicted"/>
<name>A0A7S3B3B1_9EUKA</name>
<gene>
    <name evidence="1" type="ORF">HERI1096_LOCUS21774</name>
</gene>
<sequence length="119" mass="13026">MFALTSPATAAVLLVSAIGAGFLGFVARYATTVWLPARRSAEAKPACMTSTTQRHARARPRVRTFQMNRSSDCVEEASVLNEDGNGLPHDAITNEIRKPRAPRIPRLDFSVLQGYLSPR</sequence>
<protein>
    <submittedName>
        <fullName evidence="1">Uncharacterized protein</fullName>
    </submittedName>
</protein>
<accession>A0A7S3B3B1</accession>
<evidence type="ECO:0000313" key="1">
    <source>
        <dbReference type="EMBL" id="CAE0121073.1"/>
    </source>
</evidence>
<organism evidence="1">
    <name type="scientific">Haptolina ericina</name>
    <dbReference type="NCBI Taxonomy" id="156174"/>
    <lineage>
        <taxon>Eukaryota</taxon>
        <taxon>Haptista</taxon>
        <taxon>Haptophyta</taxon>
        <taxon>Prymnesiophyceae</taxon>
        <taxon>Prymnesiales</taxon>
        <taxon>Prymnesiaceae</taxon>
        <taxon>Haptolina</taxon>
    </lineage>
</organism>
<dbReference type="EMBL" id="HBHX01039146">
    <property type="protein sequence ID" value="CAE0121073.1"/>
    <property type="molecule type" value="Transcribed_RNA"/>
</dbReference>